<feature type="transmembrane region" description="Helical" evidence="1">
    <location>
        <begin position="24"/>
        <end position="42"/>
    </location>
</feature>
<name>A0A495VSL8_9RHOO</name>
<feature type="transmembrane region" description="Helical" evidence="1">
    <location>
        <begin position="131"/>
        <end position="147"/>
    </location>
</feature>
<feature type="transmembrane region" description="Helical" evidence="1">
    <location>
        <begin position="83"/>
        <end position="111"/>
    </location>
</feature>
<dbReference type="EMBL" id="RBXP01000017">
    <property type="protein sequence ID" value="RKT50658.1"/>
    <property type="molecule type" value="Genomic_DNA"/>
</dbReference>
<evidence type="ECO:0000313" key="2">
    <source>
        <dbReference type="EMBL" id="RKT50658.1"/>
    </source>
</evidence>
<dbReference type="Proteomes" id="UP000270626">
    <property type="component" value="Unassembled WGS sequence"/>
</dbReference>
<protein>
    <submittedName>
        <fullName evidence="2">Uncharacterized protein</fullName>
    </submittedName>
</protein>
<dbReference type="RefSeq" id="WP_147431327.1">
    <property type="nucleotide sequence ID" value="NZ_RBXP01000017.1"/>
</dbReference>
<accession>A0A495VSL8</accession>
<keyword evidence="1" id="KW-0472">Membrane</keyword>
<keyword evidence="3" id="KW-1185">Reference proteome</keyword>
<proteinExistence type="predicted"/>
<evidence type="ECO:0000256" key="1">
    <source>
        <dbReference type="SAM" id="Phobius"/>
    </source>
</evidence>
<feature type="transmembrane region" description="Helical" evidence="1">
    <location>
        <begin position="54"/>
        <end position="71"/>
    </location>
</feature>
<keyword evidence="1" id="KW-1133">Transmembrane helix</keyword>
<dbReference type="OrthoDB" id="2857684at2"/>
<gene>
    <name evidence="2" type="ORF">DFR40_2577</name>
</gene>
<dbReference type="AlphaFoldDB" id="A0A495VSL8"/>
<evidence type="ECO:0000313" key="3">
    <source>
        <dbReference type="Proteomes" id="UP000270626"/>
    </source>
</evidence>
<sequence>MYLWKVDSLVEDFKSGNVSQKEEFKYMLFFSIAMVFASEPALHIGRSYNHYDTILSVITLCISIIGVHYCYKINSRGDNKDFLVRVICIGLPVAIRLLAVMFPVLIVAGILEFFIFYPESLTEENLKNNPMRVALISAIVAAYYWYLSKKIKAVASNNG</sequence>
<reference evidence="2 3" key="1">
    <citation type="submission" date="2018-10" db="EMBL/GenBank/DDBJ databases">
        <title>Genomic Encyclopedia of Type Strains, Phase IV (KMG-IV): sequencing the most valuable type-strain genomes for metagenomic binning, comparative biology and taxonomic classification.</title>
        <authorList>
            <person name="Goeker M."/>
        </authorList>
    </citation>
    <scope>NUCLEOTIDE SEQUENCE [LARGE SCALE GENOMIC DNA]</scope>
    <source>
        <strain evidence="2 3">DSM 23841</strain>
    </source>
</reference>
<organism evidence="2 3">
    <name type="scientific">Azonexus fungiphilus</name>
    <dbReference type="NCBI Taxonomy" id="146940"/>
    <lineage>
        <taxon>Bacteria</taxon>
        <taxon>Pseudomonadati</taxon>
        <taxon>Pseudomonadota</taxon>
        <taxon>Betaproteobacteria</taxon>
        <taxon>Rhodocyclales</taxon>
        <taxon>Azonexaceae</taxon>
        <taxon>Azonexus</taxon>
    </lineage>
</organism>
<comment type="caution">
    <text evidence="2">The sequence shown here is derived from an EMBL/GenBank/DDBJ whole genome shotgun (WGS) entry which is preliminary data.</text>
</comment>
<keyword evidence="1" id="KW-0812">Transmembrane</keyword>